<dbReference type="STRING" id="797210.Halxa_3436"/>
<organism evidence="1 2">
    <name type="scientific">Halopiger xanaduensis (strain DSM 18323 / JCM 14033 / SH-6)</name>
    <dbReference type="NCBI Taxonomy" id="797210"/>
    <lineage>
        <taxon>Archaea</taxon>
        <taxon>Methanobacteriati</taxon>
        <taxon>Methanobacteriota</taxon>
        <taxon>Stenosarchaea group</taxon>
        <taxon>Halobacteria</taxon>
        <taxon>Halobacteriales</taxon>
        <taxon>Natrialbaceae</taxon>
        <taxon>Halopiger</taxon>
    </lineage>
</organism>
<dbReference type="RefSeq" id="WP_013880936.1">
    <property type="nucleotide sequence ID" value="NC_015666.1"/>
</dbReference>
<evidence type="ECO:0008006" key="3">
    <source>
        <dbReference type="Google" id="ProtNLM"/>
    </source>
</evidence>
<accession>F8D8X4</accession>
<dbReference type="HOGENOM" id="CLU_089999_1_0_2"/>
<evidence type="ECO:0000313" key="2">
    <source>
        <dbReference type="Proteomes" id="UP000006794"/>
    </source>
</evidence>
<dbReference type="OrthoDB" id="268600at2157"/>
<dbReference type="Proteomes" id="UP000006794">
    <property type="component" value="Chromosome"/>
</dbReference>
<reference evidence="1 2" key="1">
    <citation type="journal article" date="2012" name="Stand. Genomic Sci.">
        <title>Complete genome sequence of Halopiger xanaduensis type strain (SH-6(T)).</title>
        <authorList>
            <person name="Anderson I."/>
            <person name="Tindall B.J."/>
            <person name="Rohde M."/>
            <person name="Lucas S."/>
            <person name="Han J."/>
            <person name="Lapidus A."/>
            <person name="Cheng J.F."/>
            <person name="Goodwin L."/>
            <person name="Pitluck S."/>
            <person name="Peters L."/>
            <person name="Pati A."/>
            <person name="Mikhailova N."/>
            <person name="Pagani I."/>
            <person name="Teshima H."/>
            <person name="Han C."/>
            <person name="Tapia R."/>
            <person name="Land M."/>
            <person name="Woyke T."/>
            <person name="Klenk H.P."/>
            <person name="Kyrpides N."/>
            <person name="Ivanova N."/>
        </authorList>
    </citation>
    <scope>NUCLEOTIDE SEQUENCE [LARGE SCALE GENOMIC DNA]</scope>
    <source>
        <strain evidence="2">DSM 18323 / JCM 14033 / SH-6</strain>
    </source>
</reference>
<protein>
    <recommendedName>
        <fullName evidence="3">Metal dependent phosphohydrolase</fullName>
    </recommendedName>
</protein>
<dbReference type="Gene3D" id="1.10.3210.10">
    <property type="entry name" value="Hypothetical protein af1432"/>
    <property type="match status" value="1"/>
</dbReference>
<proteinExistence type="predicted"/>
<name>F8D8X4_HALXS</name>
<dbReference type="EMBL" id="CP002839">
    <property type="protein sequence ID" value="AEH38047.1"/>
    <property type="molecule type" value="Genomic_DNA"/>
</dbReference>
<sequence>MVDSQAGSGRIETYSGCGFDVFDPDPDDVRLLDIAAGLAHACRFGGHCRRFYSVAHHSIHVSRELPADSPRLQLLGLLHDAGEAYVGDVPRPLKARFESFERVEERVLDAVWTAFDIEPPTDDEWDRVMAADDRLLAYEADRILEDGSWAGRAPDLEYDLRSDSFDAIRERFVSRGEALLAEL</sequence>
<keyword evidence="2" id="KW-1185">Reference proteome</keyword>
<dbReference type="AlphaFoldDB" id="F8D8X4"/>
<gene>
    <name evidence="1" type="ordered locus">Halxa_3436</name>
</gene>
<dbReference type="eggNOG" id="arCOG04311">
    <property type="taxonomic scope" value="Archaea"/>
</dbReference>
<dbReference type="GeneID" id="10798384"/>
<dbReference type="SUPFAM" id="SSF109604">
    <property type="entry name" value="HD-domain/PDEase-like"/>
    <property type="match status" value="1"/>
</dbReference>
<evidence type="ECO:0000313" key="1">
    <source>
        <dbReference type="EMBL" id="AEH38047.1"/>
    </source>
</evidence>
<dbReference type="KEGG" id="hxa:Halxa_3436"/>